<protein>
    <submittedName>
        <fullName evidence="1">Uncharacterized protein</fullName>
    </submittedName>
</protein>
<reference evidence="1" key="1">
    <citation type="submission" date="2020-05" db="EMBL/GenBank/DDBJ databases">
        <authorList>
            <person name="Chiriac C."/>
            <person name="Salcher M."/>
            <person name="Ghai R."/>
            <person name="Kavagutti S V."/>
        </authorList>
    </citation>
    <scope>NUCLEOTIDE SEQUENCE</scope>
</reference>
<proteinExistence type="predicted"/>
<organism evidence="1">
    <name type="scientific">uncultured Caudovirales phage</name>
    <dbReference type="NCBI Taxonomy" id="2100421"/>
    <lineage>
        <taxon>Viruses</taxon>
        <taxon>Duplodnaviria</taxon>
        <taxon>Heunggongvirae</taxon>
        <taxon>Uroviricota</taxon>
        <taxon>Caudoviricetes</taxon>
        <taxon>Peduoviridae</taxon>
        <taxon>Maltschvirus</taxon>
        <taxon>Maltschvirus maltsch</taxon>
    </lineage>
</organism>
<name>A0A6J7WW62_9CAUD</name>
<dbReference type="EMBL" id="LR798289">
    <property type="protein sequence ID" value="CAB5220932.1"/>
    <property type="molecule type" value="Genomic_DNA"/>
</dbReference>
<sequence>MNDGYIRVRINDGRWAALCYDNETHAWGGTIWEKSADGNDYALGATAGFPVEGKHNIHNVAALVENIVEGENGYGK</sequence>
<evidence type="ECO:0000313" key="1">
    <source>
        <dbReference type="EMBL" id="CAB5220932.1"/>
    </source>
</evidence>
<accession>A0A6J7WW62</accession>
<gene>
    <name evidence="1" type="ORF">UFOVP357_50</name>
</gene>